<proteinExistence type="predicted"/>
<name>A0ABV9MJZ8_9MICC</name>
<evidence type="ECO:0008006" key="3">
    <source>
        <dbReference type="Google" id="ProtNLM"/>
    </source>
</evidence>
<sequence length="83" mass="8525">MSIPASALPLTVSDLELINFARVTIDSTTNAGVGQDGIHTLGAAVRAADGRVFAGVGIQYFTGGPGACQDLLPLAFDHRAEQV</sequence>
<comment type="caution">
    <text evidence="1">The sequence shown here is derived from an EMBL/GenBank/DDBJ whole genome shotgun (WGS) entry which is preliminary data.</text>
</comment>
<evidence type="ECO:0000313" key="1">
    <source>
        <dbReference type="EMBL" id="MFC4715485.1"/>
    </source>
</evidence>
<reference evidence="2" key="1">
    <citation type="journal article" date="2019" name="Int. J. Syst. Evol. Microbiol.">
        <title>The Global Catalogue of Microorganisms (GCM) 10K type strain sequencing project: providing services to taxonomists for standard genome sequencing and annotation.</title>
        <authorList>
            <consortium name="The Broad Institute Genomics Platform"/>
            <consortium name="The Broad Institute Genome Sequencing Center for Infectious Disease"/>
            <person name="Wu L."/>
            <person name="Ma J."/>
        </authorList>
    </citation>
    <scope>NUCLEOTIDE SEQUENCE [LARGE SCALE GENOMIC DNA]</scope>
    <source>
        <strain evidence="2">CGMCC 1.12849</strain>
    </source>
</reference>
<dbReference type="EMBL" id="JBHSHE010000017">
    <property type="protein sequence ID" value="MFC4715485.1"/>
    <property type="molecule type" value="Genomic_DNA"/>
</dbReference>
<dbReference type="RefSeq" id="WP_346060185.1">
    <property type="nucleotide sequence ID" value="NZ_BAAAVQ010000075.1"/>
</dbReference>
<organism evidence="1 2">
    <name type="scientific">Glutamicibacter bergerei</name>
    <dbReference type="NCBI Taxonomy" id="256702"/>
    <lineage>
        <taxon>Bacteria</taxon>
        <taxon>Bacillati</taxon>
        <taxon>Actinomycetota</taxon>
        <taxon>Actinomycetes</taxon>
        <taxon>Micrococcales</taxon>
        <taxon>Micrococcaceae</taxon>
        <taxon>Glutamicibacter</taxon>
    </lineage>
</organism>
<protein>
    <recommendedName>
        <fullName evidence="3">Mandelate racemase</fullName>
    </recommendedName>
</protein>
<dbReference type="Proteomes" id="UP001595884">
    <property type="component" value="Unassembled WGS sequence"/>
</dbReference>
<evidence type="ECO:0000313" key="2">
    <source>
        <dbReference type="Proteomes" id="UP001595884"/>
    </source>
</evidence>
<accession>A0ABV9MJZ8</accession>
<keyword evidence="2" id="KW-1185">Reference proteome</keyword>
<gene>
    <name evidence="1" type="ORF">ACFO7V_04945</name>
</gene>